<dbReference type="EMBL" id="LR743592">
    <property type="protein sequence ID" value="CAA2620683.1"/>
    <property type="molecule type" value="Genomic_DNA"/>
</dbReference>
<protein>
    <submittedName>
        <fullName evidence="1">Uncharacterized protein</fullName>
    </submittedName>
</protein>
<evidence type="ECO:0000313" key="1">
    <source>
        <dbReference type="EMBL" id="CAA2620683.1"/>
    </source>
</evidence>
<evidence type="ECO:0000313" key="2">
    <source>
        <dbReference type="Proteomes" id="UP001189122"/>
    </source>
</evidence>
<sequence>MHFKNPQYRTPRSTPLSIFLHVVLSIQRGRRFCRL</sequence>
<accession>A0A7I8IRM8</accession>
<dbReference type="EMBL" id="CACRZD030000005">
    <property type="protein sequence ID" value="CAA6660435.1"/>
    <property type="molecule type" value="Genomic_DNA"/>
</dbReference>
<gene>
    <name evidence="1" type="ORF">SI7747_05006852</name>
</gene>
<reference evidence="1 2" key="1">
    <citation type="submission" date="2019-12" db="EMBL/GenBank/DDBJ databases">
        <authorList>
            <person name="Scholz U."/>
            <person name="Mascher M."/>
            <person name="Fiebig A."/>
        </authorList>
    </citation>
    <scope>NUCLEOTIDE SEQUENCE</scope>
</reference>
<proteinExistence type="predicted"/>
<name>A0A7I8IRM8_SPIIN</name>
<dbReference type="Proteomes" id="UP001189122">
    <property type="component" value="Unassembled WGS sequence"/>
</dbReference>
<keyword evidence="2" id="KW-1185">Reference proteome</keyword>
<dbReference type="AlphaFoldDB" id="A0A7I8IRM8"/>
<organism evidence="1">
    <name type="scientific">Spirodela intermedia</name>
    <name type="common">Intermediate duckweed</name>
    <dbReference type="NCBI Taxonomy" id="51605"/>
    <lineage>
        <taxon>Eukaryota</taxon>
        <taxon>Viridiplantae</taxon>
        <taxon>Streptophyta</taxon>
        <taxon>Embryophyta</taxon>
        <taxon>Tracheophyta</taxon>
        <taxon>Spermatophyta</taxon>
        <taxon>Magnoliopsida</taxon>
        <taxon>Liliopsida</taxon>
        <taxon>Araceae</taxon>
        <taxon>Lemnoideae</taxon>
        <taxon>Spirodela</taxon>
    </lineage>
</organism>